<dbReference type="InterPro" id="IPR018042">
    <property type="entry name" value="Aspartate_kinase_CS"/>
</dbReference>
<dbReference type="PROSITE" id="PS00878">
    <property type="entry name" value="ODR_DC_2_1"/>
    <property type="match status" value="1"/>
</dbReference>
<evidence type="ECO:0000256" key="11">
    <source>
        <dbReference type="PIRSR" id="PIRSR600183-50"/>
    </source>
</evidence>
<dbReference type="InterPro" id="IPR002986">
    <property type="entry name" value="DAP_deCOOHase_LysA"/>
</dbReference>
<dbReference type="AlphaFoldDB" id="A0A5N0TCN7"/>
<evidence type="ECO:0000256" key="13">
    <source>
        <dbReference type="RuleBase" id="RU004249"/>
    </source>
</evidence>
<keyword evidence="13" id="KW-0028">Amino-acid biosynthesis</keyword>
<keyword evidence="3 18" id="KW-0808">Transferase</keyword>
<comment type="pathway">
    <text evidence="13">Amino-acid biosynthesis; L-methionine biosynthesis via de novo pathway; L-homoserine from L-aspartate: step 1/3.</text>
</comment>
<dbReference type="InterPro" id="IPR036393">
    <property type="entry name" value="AceGlu_kinase-like_sf"/>
</dbReference>
<dbReference type="UniPathway" id="UPA00050">
    <property type="reaction ID" value="UER00461"/>
</dbReference>
<dbReference type="NCBIfam" id="TIGR01048">
    <property type="entry name" value="lysA"/>
    <property type="match status" value="1"/>
</dbReference>
<dbReference type="SUPFAM" id="SSF53633">
    <property type="entry name" value="Carbamate kinase-like"/>
    <property type="match status" value="1"/>
</dbReference>
<keyword evidence="7" id="KW-0067">ATP-binding</keyword>
<evidence type="ECO:0000256" key="8">
    <source>
        <dbReference type="ARBA" id="ARBA00022898"/>
    </source>
</evidence>
<dbReference type="GO" id="GO:0009088">
    <property type="term" value="P:threonine biosynthetic process"/>
    <property type="evidence" value="ECO:0007669"/>
    <property type="project" value="UniProtKB-UniPathway"/>
</dbReference>
<dbReference type="InterPro" id="IPR001048">
    <property type="entry name" value="Asp/Glu/Uridylate_kinase"/>
</dbReference>
<keyword evidence="4" id="KW-0547">Nucleotide-binding</keyword>
<dbReference type="GO" id="GO:0009089">
    <property type="term" value="P:lysine biosynthetic process via diaminopimelate"/>
    <property type="evidence" value="ECO:0007669"/>
    <property type="project" value="UniProtKB-UniRule"/>
</dbReference>
<dbReference type="Gene3D" id="3.30.70.260">
    <property type="match status" value="2"/>
</dbReference>
<dbReference type="InterPro" id="IPR022653">
    <property type="entry name" value="De-COase2_pyr-phos_BS"/>
</dbReference>
<dbReference type="GO" id="GO:0004072">
    <property type="term" value="F:aspartate kinase activity"/>
    <property type="evidence" value="ECO:0007669"/>
    <property type="project" value="InterPro"/>
</dbReference>
<dbReference type="PRINTS" id="PR01179">
    <property type="entry name" value="ODADCRBXLASE"/>
</dbReference>
<dbReference type="InterPro" id="IPR011246">
    <property type="entry name" value="DAP_dec_asp_kin"/>
</dbReference>
<dbReference type="SUPFAM" id="SSF50621">
    <property type="entry name" value="Alanine racemase C-terminal domain-like"/>
    <property type="match status" value="1"/>
</dbReference>
<dbReference type="InterPro" id="IPR054352">
    <property type="entry name" value="ACT_Aspartokinase"/>
</dbReference>
<dbReference type="PANTHER" id="PTHR43727:SF2">
    <property type="entry name" value="GROUP IV DECARBOXYLASE"/>
    <property type="match status" value="1"/>
</dbReference>
<evidence type="ECO:0000256" key="10">
    <source>
        <dbReference type="NCBIfam" id="TIGR01048"/>
    </source>
</evidence>
<evidence type="ECO:0000256" key="1">
    <source>
        <dbReference type="ARBA" id="ARBA00001933"/>
    </source>
</evidence>
<feature type="domain" description="Orn/DAP/Arg decarboxylase 2 C-terminal" evidence="14">
    <location>
        <begin position="506"/>
        <end position="837"/>
    </location>
</feature>
<reference evidence="18 19" key="1">
    <citation type="submission" date="2019-09" db="EMBL/GenBank/DDBJ databases">
        <title>Wenzhouxiangella sp. Genome sequencing and assembly.</title>
        <authorList>
            <person name="Zhang R."/>
        </authorList>
    </citation>
    <scope>NUCLEOTIDE SEQUENCE [LARGE SCALE GENOMIC DNA]</scope>
    <source>
        <strain evidence="18 19">W260</strain>
    </source>
</reference>
<keyword evidence="6" id="KW-0210">Decarboxylase</keyword>
<name>A0A5N0TCN7_9GAMM</name>
<feature type="modified residue" description="N6-(pyridoxal phosphate)lysine" evidence="11">
    <location>
        <position position="534"/>
    </location>
</feature>
<dbReference type="EMBL" id="VYXP01000004">
    <property type="protein sequence ID" value="KAA9131837.1"/>
    <property type="molecule type" value="Genomic_DNA"/>
</dbReference>
<evidence type="ECO:0000313" key="19">
    <source>
        <dbReference type="Proteomes" id="UP000325372"/>
    </source>
</evidence>
<dbReference type="SUPFAM" id="SSF51419">
    <property type="entry name" value="PLP-binding barrel"/>
    <property type="match status" value="1"/>
</dbReference>
<dbReference type="Gene3D" id="3.20.20.10">
    <property type="entry name" value="Alanine racemase"/>
    <property type="match status" value="1"/>
</dbReference>
<dbReference type="Pfam" id="PF02784">
    <property type="entry name" value="Orn_Arg_deC_N"/>
    <property type="match status" value="1"/>
</dbReference>
<evidence type="ECO:0000256" key="3">
    <source>
        <dbReference type="ARBA" id="ARBA00022679"/>
    </source>
</evidence>
<protein>
    <recommendedName>
        <fullName evidence="10">Diaminopimelate decarboxylase</fullName>
        <ecNumber evidence="10">4.1.1.20</ecNumber>
    </recommendedName>
</protein>
<dbReference type="Pfam" id="PF22468">
    <property type="entry name" value="ACT_9"/>
    <property type="match status" value="1"/>
</dbReference>
<comment type="pathway">
    <text evidence="2 13">Amino-acid biosynthesis; L-lysine biosynthesis via DAP pathway; (S)-tetrahydrodipicolinate from L-aspartate: step 1/4.</text>
</comment>
<dbReference type="NCBIfam" id="TIGR00657">
    <property type="entry name" value="asp_kinases"/>
    <property type="match status" value="1"/>
</dbReference>
<dbReference type="InterPro" id="IPR029066">
    <property type="entry name" value="PLP-binding_barrel"/>
</dbReference>
<dbReference type="InterPro" id="IPR045865">
    <property type="entry name" value="ACT-like_dom_sf"/>
</dbReference>
<gene>
    <name evidence="18" type="ORF">F3N42_06555</name>
</gene>
<comment type="pathway">
    <text evidence="13">Amino-acid biosynthesis; L-threonine biosynthesis; L-threonine from L-aspartate: step 1/5.</text>
</comment>
<dbReference type="InterPro" id="IPR000183">
    <property type="entry name" value="Orn/DAP/Arg_de-COase"/>
</dbReference>
<dbReference type="SUPFAM" id="SSF55021">
    <property type="entry name" value="ACT-like"/>
    <property type="match status" value="2"/>
</dbReference>
<comment type="cofactor">
    <cofactor evidence="1 11">
        <name>pyridoxal 5'-phosphate</name>
        <dbReference type="ChEBI" id="CHEBI:597326"/>
    </cofactor>
</comment>
<proteinExistence type="inferred from homology"/>
<dbReference type="Pfam" id="PF00696">
    <property type="entry name" value="AA_kinase"/>
    <property type="match status" value="1"/>
</dbReference>
<dbReference type="GO" id="GO:0005524">
    <property type="term" value="F:ATP binding"/>
    <property type="evidence" value="ECO:0007669"/>
    <property type="project" value="UniProtKB-KW"/>
</dbReference>
<evidence type="ECO:0000256" key="2">
    <source>
        <dbReference type="ARBA" id="ARBA00004766"/>
    </source>
</evidence>
<evidence type="ECO:0000256" key="4">
    <source>
        <dbReference type="ARBA" id="ARBA00022741"/>
    </source>
</evidence>
<feature type="domain" description="Aspartate/glutamate/uridylate kinase" evidence="15">
    <location>
        <begin position="15"/>
        <end position="289"/>
    </location>
</feature>
<dbReference type="InterPro" id="IPR001341">
    <property type="entry name" value="Asp_kinase"/>
</dbReference>
<dbReference type="InterPro" id="IPR022643">
    <property type="entry name" value="De-COase2_C"/>
</dbReference>
<dbReference type="UniPathway" id="UPA00051">
    <property type="reaction ID" value="UER00462"/>
</dbReference>
<dbReference type="Proteomes" id="UP000325372">
    <property type="component" value="Unassembled WGS sequence"/>
</dbReference>
<dbReference type="NCBIfam" id="NF006515">
    <property type="entry name" value="PRK08961.1"/>
    <property type="match status" value="1"/>
</dbReference>
<dbReference type="PROSITE" id="PS00324">
    <property type="entry name" value="ASPARTOKINASE"/>
    <property type="match status" value="1"/>
</dbReference>
<dbReference type="InterPro" id="IPR009006">
    <property type="entry name" value="Ala_racemase/Decarboxylase_C"/>
</dbReference>
<evidence type="ECO:0000313" key="18">
    <source>
        <dbReference type="EMBL" id="KAA9131837.1"/>
    </source>
</evidence>
<dbReference type="InterPro" id="IPR022644">
    <property type="entry name" value="De-COase2_N"/>
</dbReference>
<keyword evidence="8 11" id="KW-0663">Pyridoxal phosphate</keyword>
<dbReference type="PANTHER" id="PTHR43727">
    <property type="entry name" value="DIAMINOPIMELATE DECARBOXYLASE"/>
    <property type="match status" value="1"/>
</dbReference>
<evidence type="ECO:0000259" key="17">
    <source>
        <dbReference type="Pfam" id="PF22468"/>
    </source>
</evidence>
<dbReference type="Pfam" id="PF00278">
    <property type="entry name" value="Orn_DAP_Arg_deC"/>
    <property type="match status" value="1"/>
</dbReference>
<keyword evidence="9 18" id="KW-0456">Lyase</keyword>
<evidence type="ECO:0000259" key="16">
    <source>
        <dbReference type="Pfam" id="PF02784"/>
    </source>
</evidence>
<evidence type="ECO:0000259" key="15">
    <source>
        <dbReference type="Pfam" id="PF00696"/>
    </source>
</evidence>
<evidence type="ECO:0000256" key="9">
    <source>
        <dbReference type="ARBA" id="ARBA00023239"/>
    </source>
</evidence>
<organism evidence="18 19">
    <name type="scientific">Marinihelvus fidelis</name>
    <dbReference type="NCBI Taxonomy" id="2613842"/>
    <lineage>
        <taxon>Bacteria</taxon>
        <taxon>Pseudomonadati</taxon>
        <taxon>Pseudomonadota</taxon>
        <taxon>Gammaproteobacteria</taxon>
        <taxon>Chromatiales</taxon>
        <taxon>Wenzhouxiangellaceae</taxon>
        <taxon>Marinihelvus</taxon>
    </lineage>
</organism>
<evidence type="ECO:0000256" key="5">
    <source>
        <dbReference type="ARBA" id="ARBA00022777"/>
    </source>
</evidence>
<dbReference type="Gene3D" id="3.40.1160.10">
    <property type="entry name" value="Acetylglutamate kinase-like"/>
    <property type="match status" value="1"/>
</dbReference>
<dbReference type="UniPathway" id="UPA00034">
    <property type="reaction ID" value="UER00015"/>
</dbReference>
<dbReference type="Gene3D" id="2.40.37.10">
    <property type="entry name" value="Lyase, Ornithine Decarboxylase, Chain A, domain 1"/>
    <property type="match status" value="1"/>
</dbReference>
<dbReference type="PRINTS" id="PR01181">
    <property type="entry name" value="DAPDCRBXLASE"/>
</dbReference>
<dbReference type="PIRSF" id="PIRSF036459">
    <property type="entry name" value="DAP_dec_asp_kin"/>
    <property type="match status" value="1"/>
</dbReference>
<comment type="similarity">
    <text evidence="12">Belongs to the Orn/Lys/Arg decarboxylase class-II family.</text>
</comment>
<comment type="caution">
    <text evidence="18">The sequence shown here is derived from an EMBL/GenBank/DDBJ whole genome shotgun (WGS) entry which is preliminary data.</text>
</comment>
<dbReference type="GO" id="GO:0008836">
    <property type="term" value="F:diaminopimelate decarboxylase activity"/>
    <property type="evidence" value="ECO:0007669"/>
    <property type="project" value="UniProtKB-UniRule"/>
</dbReference>
<sequence>MRRSESMSQELNGWRVLKFGGTSVANPAGWDVICGQVEAASQAGQNVLVVLSALSGVTNALTALCDAADPGGREALLGDIGDRHRALCDALDVAPGDAFNALMSELRGPLTARLPLDSDAARAELLGYGERLSTTLAIDIMAARGQQPLLQDARQLLRASGEHDSPLSASCDASADPAMADRLAAQGAVHVTQGFLVGGPGGATWLLGRGGSDTSAATLAARLSADPLEIWTDVPGIFTADPRLVPDARLLLDLSYGEAQELASMGAKVLHPPSVRICKEAGVPLHIRDTTRPAVRGTAVGPRSPATEAGLKGIVHRGNITLVMMENPAMWRQVGFLAAAFGVFRDHGLSIDLISTSESSVTVSLDPGRHGAGSREVLAQLTESLSKLCTVQVVTGCVSVSLVGNQIRTILGRLSEALDVLHDRKVYMVTQSANDLNLTLVVEAESADRLVQHLHQTLVAQEADTAPGFGDSWRELTGPVDTIDAPWWQRRAEELLALSRERGPLYVYDVATVEAAAGRLTALNHVDRVLYAMKANNHPEILRALHAAGVGFDCVSVAEIEHIHAVIPGIDPAEVLFTPNFSGQSEYEKGFELGARVTVDNAWPLRQWTETFAGRDVFLRVDLAFGHGHHSKVVTSGARSKFGIEMAQLESLAALAREHDIRVVGLHAHTGSGVHTADVWSEQLKRLLALRELFPAVKVIDLGGGLGVPERPGQPVFDLAAMDAAIGTVEGRGDVQVWIEPGRYLVAESGVLVAPVTQVKEKGSHRYLGLATGMNSLIRPALYDAHHEIINLDRLGDPASCRYTVVGPICESGDILGEARHLPESTEGDIMLIANAGAYGRTMSSRYNLREPAAEVVI</sequence>
<evidence type="ECO:0000256" key="12">
    <source>
        <dbReference type="RuleBase" id="RU003737"/>
    </source>
</evidence>
<feature type="domain" description="Orn/DAP/Arg decarboxylase 2 N-terminal" evidence="16">
    <location>
        <begin position="528"/>
        <end position="747"/>
    </location>
</feature>
<evidence type="ECO:0000259" key="14">
    <source>
        <dbReference type="Pfam" id="PF00278"/>
    </source>
</evidence>
<feature type="active site" description="Proton donor" evidence="11">
    <location>
        <position position="810"/>
    </location>
</feature>
<dbReference type="EC" id="4.1.1.20" evidence="10"/>
<evidence type="ECO:0000256" key="6">
    <source>
        <dbReference type="ARBA" id="ARBA00022793"/>
    </source>
</evidence>
<keyword evidence="19" id="KW-1185">Reference proteome</keyword>
<accession>A0A5N0TCN7</accession>
<evidence type="ECO:0000256" key="7">
    <source>
        <dbReference type="ARBA" id="ARBA00022840"/>
    </source>
</evidence>
<feature type="domain" description="Aspartokinase ACT" evidence="17">
    <location>
        <begin position="400"/>
        <end position="457"/>
    </location>
</feature>
<keyword evidence="5 18" id="KW-0418">Kinase</keyword>